<protein>
    <submittedName>
        <fullName evidence="4">Multiprotein-bridging factor 1 family protein</fullName>
    </submittedName>
</protein>
<dbReference type="CDD" id="cd00093">
    <property type="entry name" value="HTH_XRE"/>
    <property type="match status" value="1"/>
</dbReference>
<dbReference type="Pfam" id="PF26602">
    <property type="entry name" value="HVO_2718_N"/>
    <property type="match status" value="1"/>
</dbReference>
<feature type="compositionally biased region" description="Basic and acidic residues" evidence="1">
    <location>
        <begin position="45"/>
        <end position="58"/>
    </location>
</feature>
<feature type="region of interest" description="Disordered" evidence="1">
    <location>
        <begin position="39"/>
        <end position="99"/>
    </location>
</feature>
<organism evidence="4 5">
    <name type="scientific">Natronoarchaeum mannanilyticum</name>
    <dbReference type="NCBI Taxonomy" id="926360"/>
    <lineage>
        <taxon>Archaea</taxon>
        <taxon>Methanobacteriati</taxon>
        <taxon>Methanobacteriota</taxon>
        <taxon>Stenosarchaea group</taxon>
        <taxon>Halobacteria</taxon>
        <taxon>Halobacteriales</taxon>
        <taxon>Natronoarchaeaceae</taxon>
    </lineage>
</organism>
<feature type="domain" description="MJ0586 N-terminal zinc binding" evidence="3">
    <location>
        <begin position="16"/>
        <end position="50"/>
    </location>
</feature>
<dbReference type="InterPro" id="IPR001387">
    <property type="entry name" value="Cro/C1-type_HTH"/>
</dbReference>
<evidence type="ECO:0000259" key="3">
    <source>
        <dbReference type="Pfam" id="PF26602"/>
    </source>
</evidence>
<dbReference type="InterPro" id="IPR057937">
    <property type="entry name" value="HVO_2718-like_HTH"/>
</dbReference>
<dbReference type="InterPro" id="IPR058562">
    <property type="entry name" value="MJ0586_N"/>
</dbReference>
<dbReference type="Pfam" id="PF24250">
    <property type="entry name" value="HVO_2718"/>
    <property type="match status" value="1"/>
</dbReference>
<proteinExistence type="predicted"/>
<dbReference type="AlphaFoldDB" id="A0AAV3TAR7"/>
<dbReference type="Proteomes" id="UP001500420">
    <property type="component" value="Unassembled WGS sequence"/>
</dbReference>
<dbReference type="EMBL" id="BAAADV010000004">
    <property type="protein sequence ID" value="GAA0673810.1"/>
    <property type="molecule type" value="Genomic_DNA"/>
</dbReference>
<evidence type="ECO:0000313" key="5">
    <source>
        <dbReference type="Proteomes" id="UP001500420"/>
    </source>
</evidence>
<feature type="domain" description="Transcription regulator HVO-2718-like helix-turn-helix" evidence="2">
    <location>
        <begin position="95"/>
        <end position="166"/>
    </location>
</feature>
<reference evidence="4 5" key="1">
    <citation type="journal article" date="2019" name="Int. J. Syst. Evol. Microbiol.">
        <title>The Global Catalogue of Microorganisms (GCM) 10K type strain sequencing project: providing services to taxonomists for standard genome sequencing and annotation.</title>
        <authorList>
            <consortium name="The Broad Institute Genomics Platform"/>
            <consortium name="The Broad Institute Genome Sequencing Center for Infectious Disease"/>
            <person name="Wu L."/>
            <person name="Ma J."/>
        </authorList>
    </citation>
    <scope>NUCLEOTIDE SEQUENCE [LARGE SCALE GENOMIC DNA]</scope>
    <source>
        <strain evidence="4 5">JCM 16328</strain>
    </source>
</reference>
<name>A0AAV3TAR7_9EURY</name>
<evidence type="ECO:0000259" key="2">
    <source>
        <dbReference type="Pfam" id="PF24250"/>
    </source>
</evidence>
<keyword evidence="5" id="KW-1185">Reference proteome</keyword>
<comment type="caution">
    <text evidence="4">The sequence shown here is derived from an EMBL/GenBank/DDBJ whole genome shotgun (WGS) entry which is preliminary data.</text>
</comment>
<sequence length="166" mass="17321">MAKYSTGGSSGSGEADACELCGTESASLRPANVAGAELDVCPDCAPHDDNAHKDEKTSDQSGGGSDRNPVEAANSDTTMWDGDTSHWEEEGTDYDDDPLPYLVSGYGSVAEEARQDAGLQRGELADELEIPESDLLAIEQGRANQAGISGSVVAALEDRLDVELAE</sequence>
<accession>A0AAV3TAR7</accession>
<gene>
    <name evidence="4" type="ORF">GCM10009020_21150</name>
</gene>
<dbReference type="RefSeq" id="WP_343773981.1">
    <property type="nucleotide sequence ID" value="NZ_BAAADV010000004.1"/>
</dbReference>
<evidence type="ECO:0000256" key="1">
    <source>
        <dbReference type="SAM" id="MobiDB-lite"/>
    </source>
</evidence>
<evidence type="ECO:0000313" key="4">
    <source>
        <dbReference type="EMBL" id="GAA0673810.1"/>
    </source>
</evidence>